<feature type="transmembrane region" description="Helical" evidence="6">
    <location>
        <begin position="207"/>
        <end position="236"/>
    </location>
</feature>
<feature type="transmembrane region" description="Helical" evidence="6">
    <location>
        <begin position="345"/>
        <end position="366"/>
    </location>
</feature>
<keyword evidence="6" id="KW-1133">Transmembrane helix</keyword>
<feature type="transmembrane region" description="Helical" evidence="6">
    <location>
        <begin position="278"/>
        <end position="297"/>
    </location>
</feature>
<dbReference type="OMA" id="WTIFSHQ"/>
<dbReference type="GO" id="GO:0008654">
    <property type="term" value="P:phospholipid biosynthetic process"/>
    <property type="evidence" value="ECO:0007669"/>
    <property type="project" value="InterPro"/>
</dbReference>
<dbReference type="Gene3D" id="1.20.120.1760">
    <property type="match status" value="1"/>
</dbReference>
<keyword evidence="6" id="KW-0812">Transmembrane</keyword>
<name>I3EHF5_NEMP3</name>
<proteinExistence type="inferred from homology"/>
<reference evidence="7" key="1">
    <citation type="submission" date="2011-01" db="EMBL/GenBank/DDBJ databases">
        <title>The Genome Sequence of Nematocida parisii strain ERTm3.</title>
        <authorList>
            <consortium name="The Broad Institute Genome Sequencing Platform"/>
            <consortium name="The Broad Institute Genome Sequencing Center for Infectious Disease"/>
            <person name="Cuomo C."/>
            <person name="Troemel E."/>
            <person name="Young S.K."/>
            <person name="Zeng Q."/>
            <person name="Gargeya S."/>
            <person name="Fitzgerald M."/>
            <person name="Haas B."/>
            <person name="Abouelleil A."/>
            <person name="Alvarado L."/>
            <person name="Arachchi H.M."/>
            <person name="Berlin A."/>
            <person name="Chapman S.B."/>
            <person name="Gearin G."/>
            <person name="Goldberg J."/>
            <person name="Griggs A."/>
            <person name="Gujja S."/>
            <person name="Hansen M."/>
            <person name="Heiman D."/>
            <person name="Howarth C."/>
            <person name="Larimer J."/>
            <person name="Lui A."/>
            <person name="MacDonald P.J.P."/>
            <person name="McCowen C."/>
            <person name="Montmayeur A."/>
            <person name="Murphy C."/>
            <person name="Neiman D."/>
            <person name="Pearson M."/>
            <person name="Priest M."/>
            <person name="Roberts A."/>
            <person name="Saif S."/>
            <person name="Shea T."/>
            <person name="Sisk P."/>
            <person name="Stolte C."/>
            <person name="Sykes S."/>
            <person name="Wortman J."/>
            <person name="Nusbaum C."/>
            <person name="Birren B."/>
        </authorList>
    </citation>
    <scope>NUCLEOTIDE SEQUENCE</scope>
    <source>
        <strain evidence="7">ERTm3</strain>
    </source>
</reference>
<keyword evidence="8" id="KW-1185">Reference proteome</keyword>
<gene>
    <name evidence="7" type="ORF">NEQG_01342</name>
</gene>
<dbReference type="PIRSF" id="PIRSF015665">
    <property type="entry name" value="CHOPT"/>
    <property type="match status" value="1"/>
</dbReference>
<evidence type="ECO:0000256" key="2">
    <source>
        <dbReference type="ARBA" id="ARBA00010441"/>
    </source>
</evidence>
<dbReference type="PANTHER" id="PTHR10414">
    <property type="entry name" value="ETHANOLAMINEPHOSPHOTRANSFERASE"/>
    <property type="match status" value="1"/>
</dbReference>
<feature type="transmembrane region" description="Helical" evidence="6">
    <location>
        <begin position="40"/>
        <end position="65"/>
    </location>
</feature>
<accession>I3EHF5</accession>
<dbReference type="InterPro" id="IPR014472">
    <property type="entry name" value="CHOPT"/>
</dbReference>
<feature type="transmembrane region" description="Helical" evidence="6">
    <location>
        <begin position="164"/>
        <end position="187"/>
    </location>
</feature>
<dbReference type="InterPro" id="IPR043130">
    <property type="entry name" value="CDP-OH_PTrfase_TM_dom"/>
</dbReference>
<evidence type="ECO:0000256" key="5">
    <source>
        <dbReference type="RuleBase" id="RU003750"/>
    </source>
</evidence>
<dbReference type="HOGENOM" id="CLU_742048_0_0_1"/>
<dbReference type="GO" id="GO:0016780">
    <property type="term" value="F:phosphotransferase activity, for other substituted phosphate groups"/>
    <property type="evidence" value="ECO:0007669"/>
    <property type="project" value="InterPro"/>
</dbReference>
<evidence type="ECO:0000256" key="4">
    <source>
        <dbReference type="ARBA" id="ARBA00023136"/>
    </source>
</evidence>
<dbReference type="STRING" id="935791.I3EHF5"/>
<comment type="similarity">
    <text evidence="2 5">Belongs to the CDP-alcohol phosphatidyltransferase class-I family.</text>
</comment>
<dbReference type="GO" id="GO:0016020">
    <property type="term" value="C:membrane"/>
    <property type="evidence" value="ECO:0007669"/>
    <property type="project" value="UniProtKB-SubCell"/>
</dbReference>
<dbReference type="VEuPathDB" id="MicrosporidiaDB:NEQG_01342"/>
<feature type="transmembrane region" description="Helical" evidence="6">
    <location>
        <begin position="141"/>
        <end position="157"/>
    </location>
</feature>
<dbReference type="Proteomes" id="UP000002872">
    <property type="component" value="Unassembled WGS sequence"/>
</dbReference>
<dbReference type="PANTHER" id="PTHR10414:SF37">
    <property type="entry name" value="BB IN A BOXCAR, ISOFORM C"/>
    <property type="match status" value="1"/>
</dbReference>
<evidence type="ECO:0000313" key="8">
    <source>
        <dbReference type="Proteomes" id="UP000002872"/>
    </source>
</evidence>
<feature type="transmembrane region" description="Helical" evidence="6">
    <location>
        <begin position="248"/>
        <end position="266"/>
    </location>
</feature>
<evidence type="ECO:0008006" key="9">
    <source>
        <dbReference type="Google" id="ProtNLM"/>
    </source>
</evidence>
<evidence type="ECO:0000256" key="3">
    <source>
        <dbReference type="ARBA" id="ARBA00022679"/>
    </source>
</evidence>
<dbReference type="OrthoDB" id="196717at2759"/>
<feature type="transmembrane region" description="Helical" evidence="6">
    <location>
        <begin position="304"/>
        <end position="325"/>
    </location>
</feature>
<comment type="subcellular location">
    <subcellularLocation>
        <location evidence="1">Membrane</location>
    </subcellularLocation>
</comment>
<dbReference type="InParanoid" id="I3EHF5"/>
<dbReference type="EMBL" id="GL870878">
    <property type="protein sequence ID" value="EIJ88652.1"/>
    <property type="molecule type" value="Genomic_DNA"/>
</dbReference>
<protein>
    <recommendedName>
        <fullName evidence="9">Ethanolaminephosphotransferase</fullName>
    </recommendedName>
</protein>
<keyword evidence="3 5" id="KW-0808">Transferase</keyword>
<evidence type="ECO:0000256" key="6">
    <source>
        <dbReference type="SAM" id="Phobius"/>
    </source>
</evidence>
<dbReference type="AlphaFoldDB" id="I3EHF5"/>
<evidence type="ECO:0000313" key="7">
    <source>
        <dbReference type="EMBL" id="EIJ88652.1"/>
    </source>
</evidence>
<keyword evidence="4 6" id="KW-0472">Membrane</keyword>
<dbReference type="Pfam" id="PF01066">
    <property type="entry name" value="CDP-OH_P_transf"/>
    <property type="match status" value="1"/>
</dbReference>
<evidence type="ECO:0000256" key="1">
    <source>
        <dbReference type="ARBA" id="ARBA00004370"/>
    </source>
</evidence>
<dbReference type="FunCoup" id="I3EHF5">
    <property type="interactions" value="80"/>
</dbReference>
<dbReference type="InterPro" id="IPR048254">
    <property type="entry name" value="CDP_ALCOHOL_P_TRANSF_CS"/>
</dbReference>
<dbReference type="PROSITE" id="PS00379">
    <property type="entry name" value="CDP_ALCOHOL_P_TRANSF"/>
    <property type="match status" value="1"/>
</dbReference>
<sequence length="373" mass="42456">MAISSTQLKELLNYKFVGVDESFLYYHCQIKYWDRLLQYIPAWIAPNTITLIGFIAMAMQAGLVWYFDSEMSGNVRWLPAVSAIVMWFYSTMDCLDGMQARKTGAKSPLGQLFDHGVDSIVCTFIIYCISSAVGLREKKNMFFILLCAHSIFYWVTIKEYYTKVFYLGLIGPTESIALGCIFLLAISAIGKERLLFFHPWIKNNLSIIVKIASFVIGLVATIYYIVHIALVTGFSLQAEQLSMKYIKIFPHMIFILIQLLTIASVLNTDSIESSLVFYPYLSIITANFSLFTTWTIFSHQLSMYIQIPITCTLLLLMANLVLVFMPSKKTPIFIHMLTGLSLIEYFLTIKSIISGCLSVLNIPFFFNNYPKSS</sequence>
<organism evidence="7 8">
    <name type="scientific">Nematocida parisii (strain ERTm3)</name>
    <name type="common">Nematode killer fungus</name>
    <dbReference type="NCBI Taxonomy" id="935791"/>
    <lineage>
        <taxon>Eukaryota</taxon>
        <taxon>Fungi</taxon>
        <taxon>Fungi incertae sedis</taxon>
        <taxon>Microsporidia</taxon>
        <taxon>Nematocida</taxon>
    </lineage>
</organism>
<feature type="transmembrane region" description="Helical" evidence="6">
    <location>
        <begin position="116"/>
        <end position="135"/>
    </location>
</feature>
<dbReference type="InterPro" id="IPR000462">
    <property type="entry name" value="CDP-OH_P_trans"/>
</dbReference>